<gene>
    <name evidence="2" type="ORF">H0A68_03160</name>
</gene>
<dbReference type="Gene3D" id="3.30.470.20">
    <property type="entry name" value="ATP-grasp fold, B domain"/>
    <property type="match status" value="1"/>
</dbReference>
<dbReference type="SUPFAM" id="SSF51735">
    <property type="entry name" value="NAD(P)-binding Rossmann-fold domains"/>
    <property type="match status" value="1"/>
</dbReference>
<keyword evidence="3" id="KW-1185">Reference proteome</keyword>
<reference evidence="2 3" key="1">
    <citation type="submission" date="2020-07" db="EMBL/GenBank/DDBJ databases">
        <title>Taxonomic revisions and descriptions of new bacterial species based on genomic comparisons in the high-G+C-content subgroup of the family Alcaligenaceae.</title>
        <authorList>
            <person name="Szabo A."/>
            <person name="Felfoldi T."/>
        </authorList>
    </citation>
    <scope>NUCLEOTIDE SEQUENCE [LARGE SCALE GENOMIC DNA]</scope>
    <source>
        <strain evidence="2 3">DSM 25264</strain>
    </source>
</reference>
<dbReference type="Gene3D" id="3.30.1490.20">
    <property type="entry name" value="ATP-grasp fold, A domain"/>
    <property type="match status" value="1"/>
</dbReference>
<dbReference type="Pfam" id="PF13380">
    <property type="entry name" value="CoA_binding_2"/>
    <property type="match status" value="1"/>
</dbReference>
<dbReference type="GO" id="GO:0016874">
    <property type="term" value="F:ligase activity"/>
    <property type="evidence" value="ECO:0007669"/>
    <property type="project" value="UniProtKB-KW"/>
</dbReference>
<sequence>MSSVSITPSHSDQTRPAALMHALLSPARIALVGASADPGKNTARPLIFMRRHGFKGVVYPVNRGHASVLGERAYPTLRDLPEPIDHAFIMVPGKHVLPLLDDCAAAGAHVVTIYSDGFAESGPLGVEQQTALLERARTLGLRILGPNSIGLANIHTGCILSVNAVFAAEGLSAGNISMVSQSGSMMGSLMSRAAARGFGFAKSVSVGNEADISTGEIVHGLVDDSETSVILLFLETLRNADVLSSALRRAWAAGKPVIAYKLGRSEIGSRLSESHTGAIAGDDAAVDAFFRSHGVIRVTTLEALFEAAPLAERYVSHTLPASVRPRIAVITTTGGGAATVVDALGMANVQAVAPPASFIDHMAGRGLKIRPSPIMDLTLAASGEQYQDLLEQLLRSDWCDVVLSVGGSSAQFHPELVVRPLIDADKPPDKPLAVFLAPEAQASLRLLREAGMAAFRTPESCADALAGFLGRRPPTQPAAAGASWAWPRGLPRHGLLNEHEASQLLNHLGIKTAAACLLDENAEPHHVGYPAVLKVCSRDIPHKTEADGVRTGIRDRDDLLRQRRALLASVRARRPDARIEGVLVQKMEEGLLELILGYRHDALVGPVVLLGAGGIMAELQKDFAIRLAPVDEENAREMIAEVRATHIVRGYRGLPLGDCDALARAVVDFSRLAAGDVCVAEAEINPLFVQPDGVVAVDALVRLD</sequence>
<dbReference type="Pfam" id="PF13549">
    <property type="entry name" value="ATP-grasp_5"/>
    <property type="match status" value="1"/>
</dbReference>
<dbReference type="InterPro" id="IPR016102">
    <property type="entry name" value="Succinyl-CoA_synth-like"/>
</dbReference>
<accession>A0A853F799</accession>
<dbReference type="Pfam" id="PF13607">
    <property type="entry name" value="Succ_CoA_lig"/>
    <property type="match status" value="1"/>
</dbReference>
<protein>
    <submittedName>
        <fullName evidence="2">Acetate--CoA ligase family protein</fullName>
    </submittedName>
</protein>
<dbReference type="RefSeq" id="WP_129967798.1">
    <property type="nucleotide sequence ID" value="NZ_JACCEW010000001.1"/>
</dbReference>
<dbReference type="InterPro" id="IPR032875">
    <property type="entry name" value="Succ_CoA_lig_flav_dom"/>
</dbReference>
<feature type="domain" description="CoA-binding" evidence="1">
    <location>
        <begin position="23"/>
        <end position="118"/>
    </location>
</feature>
<organism evidence="2 3">
    <name type="scientific">Allopusillimonas soli</name>
    <dbReference type="NCBI Taxonomy" id="659016"/>
    <lineage>
        <taxon>Bacteria</taxon>
        <taxon>Pseudomonadati</taxon>
        <taxon>Pseudomonadota</taxon>
        <taxon>Betaproteobacteria</taxon>
        <taxon>Burkholderiales</taxon>
        <taxon>Alcaligenaceae</taxon>
        <taxon>Allopusillimonas</taxon>
    </lineage>
</organism>
<dbReference type="Gene3D" id="3.40.50.261">
    <property type="entry name" value="Succinyl-CoA synthetase domains"/>
    <property type="match status" value="2"/>
</dbReference>
<evidence type="ECO:0000259" key="1">
    <source>
        <dbReference type="SMART" id="SM00881"/>
    </source>
</evidence>
<proteinExistence type="predicted"/>
<dbReference type="InterPro" id="IPR036291">
    <property type="entry name" value="NAD(P)-bd_dom_sf"/>
</dbReference>
<dbReference type="OrthoDB" id="8664175at2"/>
<comment type="caution">
    <text evidence="2">The sequence shown here is derived from an EMBL/GenBank/DDBJ whole genome shotgun (WGS) entry which is preliminary data.</text>
</comment>
<dbReference type="PANTHER" id="PTHR42793">
    <property type="entry name" value="COA BINDING DOMAIN CONTAINING PROTEIN"/>
    <property type="match status" value="1"/>
</dbReference>
<dbReference type="PANTHER" id="PTHR42793:SF4">
    <property type="entry name" value="BLL6376 PROTEIN"/>
    <property type="match status" value="1"/>
</dbReference>
<dbReference type="SUPFAM" id="SSF56059">
    <property type="entry name" value="Glutathione synthetase ATP-binding domain-like"/>
    <property type="match status" value="1"/>
</dbReference>
<dbReference type="Gene3D" id="3.40.50.720">
    <property type="entry name" value="NAD(P)-binding Rossmann-like Domain"/>
    <property type="match status" value="1"/>
</dbReference>
<dbReference type="EMBL" id="JACCEW010000001">
    <property type="protein sequence ID" value="NYT35857.1"/>
    <property type="molecule type" value="Genomic_DNA"/>
</dbReference>
<keyword evidence="2" id="KW-0436">Ligase</keyword>
<dbReference type="SUPFAM" id="SSF52210">
    <property type="entry name" value="Succinyl-CoA synthetase domains"/>
    <property type="match status" value="2"/>
</dbReference>
<evidence type="ECO:0000313" key="3">
    <source>
        <dbReference type="Proteomes" id="UP000580517"/>
    </source>
</evidence>
<evidence type="ECO:0000313" key="2">
    <source>
        <dbReference type="EMBL" id="NYT35857.1"/>
    </source>
</evidence>
<dbReference type="InterPro" id="IPR013815">
    <property type="entry name" value="ATP_grasp_subdomain_1"/>
</dbReference>
<dbReference type="AlphaFoldDB" id="A0A853F799"/>
<dbReference type="InterPro" id="IPR003781">
    <property type="entry name" value="CoA-bd"/>
</dbReference>
<dbReference type="SMART" id="SM00881">
    <property type="entry name" value="CoA_binding"/>
    <property type="match status" value="1"/>
</dbReference>
<name>A0A853F799_9BURK</name>
<dbReference type="Proteomes" id="UP000580517">
    <property type="component" value="Unassembled WGS sequence"/>
</dbReference>
<dbReference type="GO" id="GO:0005524">
    <property type="term" value="F:ATP binding"/>
    <property type="evidence" value="ECO:0007669"/>
    <property type="project" value="InterPro"/>
</dbReference>